<keyword evidence="1" id="KW-0812">Transmembrane</keyword>
<comment type="caution">
    <text evidence="2">The sequence shown here is derived from an EMBL/GenBank/DDBJ whole genome shotgun (WGS) entry which is preliminary data.</text>
</comment>
<dbReference type="EMBL" id="CAKOGP040002424">
    <property type="protein sequence ID" value="CAJ1969530.1"/>
    <property type="molecule type" value="Genomic_DNA"/>
</dbReference>
<reference evidence="2" key="1">
    <citation type="submission" date="2023-08" db="EMBL/GenBank/DDBJ databases">
        <authorList>
            <person name="Audoor S."/>
            <person name="Bilcke G."/>
        </authorList>
    </citation>
    <scope>NUCLEOTIDE SEQUENCE</scope>
</reference>
<sequence>MSTTKTPSKADKTKEAIEKVSKYAEVAGEKLQEYAKPAFDFLVPKIPVAIEYSKKAIAFYNGLPQNELNLLIGAVYCFFGGLYPVLFAAAMAAEYGGRQTIYEAIKDLAEEATIIIEQSKKDDDVDQDKDGIKDVNQIEAKEFVQRKTLLVLQKMNPEKVDTAMASIYKVWLSVAAVLSIRFARTISFSLAIADFLNRPVDRYISPTVQIAIPDEYDRWVPVILGWISKSIAMSIAWWLETLRSAFASALKGGLMISRSIYDELLERKIDLGGLVTEKHTDTRFDEYMSYGFAAWGFYFQWRMGFGMPFPFNLILWPFEFAEWFIRWSITSA</sequence>
<organism evidence="2 3">
    <name type="scientific">Cylindrotheca closterium</name>
    <dbReference type="NCBI Taxonomy" id="2856"/>
    <lineage>
        <taxon>Eukaryota</taxon>
        <taxon>Sar</taxon>
        <taxon>Stramenopiles</taxon>
        <taxon>Ochrophyta</taxon>
        <taxon>Bacillariophyta</taxon>
        <taxon>Bacillariophyceae</taxon>
        <taxon>Bacillariophycidae</taxon>
        <taxon>Bacillariales</taxon>
        <taxon>Bacillariaceae</taxon>
        <taxon>Cylindrotheca</taxon>
    </lineage>
</organism>
<name>A0AAD2GCH2_9STRA</name>
<accession>A0AAD2GCH2</accession>
<gene>
    <name evidence="2" type="ORF">CYCCA115_LOCUS23756</name>
</gene>
<dbReference type="Proteomes" id="UP001295423">
    <property type="component" value="Unassembled WGS sequence"/>
</dbReference>
<keyword evidence="3" id="KW-1185">Reference proteome</keyword>
<evidence type="ECO:0000313" key="3">
    <source>
        <dbReference type="Proteomes" id="UP001295423"/>
    </source>
</evidence>
<keyword evidence="1" id="KW-0472">Membrane</keyword>
<feature type="transmembrane region" description="Helical" evidence="1">
    <location>
        <begin position="70"/>
        <end position="93"/>
    </location>
</feature>
<evidence type="ECO:0000256" key="1">
    <source>
        <dbReference type="SAM" id="Phobius"/>
    </source>
</evidence>
<dbReference type="AlphaFoldDB" id="A0AAD2GCH2"/>
<evidence type="ECO:0000313" key="2">
    <source>
        <dbReference type="EMBL" id="CAJ1969530.1"/>
    </source>
</evidence>
<protein>
    <submittedName>
        <fullName evidence="2">Uncharacterized protein</fullName>
    </submittedName>
</protein>
<proteinExistence type="predicted"/>
<keyword evidence="1" id="KW-1133">Transmembrane helix</keyword>